<dbReference type="GO" id="GO:0009653">
    <property type="term" value="P:anatomical structure morphogenesis"/>
    <property type="evidence" value="ECO:0007669"/>
    <property type="project" value="UniProtKB-ARBA"/>
</dbReference>
<dbReference type="Pfam" id="PF00069">
    <property type="entry name" value="Pkinase"/>
    <property type="match status" value="1"/>
</dbReference>
<dbReference type="PANTHER" id="PTHR24353">
    <property type="entry name" value="CYCLIC NUCLEOTIDE-DEPENDENT PROTEIN KINASE"/>
    <property type="match status" value="1"/>
</dbReference>
<keyword evidence="2" id="KW-0808">Transferase</keyword>
<feature type="domain" description="AGC-kinase C-terminal" evidence="9">
    <location>
        <begin position="352"/>
        <end position="405"/>
    </location>
</feature>
<dbReference type="PROSITE" id="PS00108">
    <property type="entry name" value="PROTEIN_KINASE_ST"/>
    <property type="match status" value="1"/>
</dbReference>
<organism evidence="10 11">
    <name type="scientific">Paramecium sonneborni</name>
    <dbReference type="NCBI Taxonomy" id="65129"/>
    <lineage>
        <taxon>Eukaryota</taxon>
        <taxon>Sar</taxon>
        <taxon>Alveolata</taxon>
        <taxon>Ciliophora</taxon>
        <taxon>Intramacronucleata</taxon>
        <taxon>Oligohymenophorea</taxon>
        <taxon>Peniculida</taxon>
        <taxon>Parameciidae</taxon>
        <taxon>Paramecium</taxon>
    </lineage>
</organism>
<dbReference type="PANTHER" id="PTHR24353:SF37">
    <property type="entry name" value="CAMP-DEPENDENT PROTEIN KINASE CATALYTIC SUBUNIT PRKX"/>
    <property type="match status" value="1"/>
</dbReference>
<protein>
    <submittedName>
        <fullName evidence="10">Uncharacterized protein</fullName>
    </submittedName>
</protein>
<gene>
    <name evidence="10" type="ORF">PSON_ATCC_30995.1.T0390120</name>
</gene>
<dbReference type="GO" id="GO:0005952">
    <property type="term" value="C:cAMP-dependent protein kinase complex"/>
    <property type="evidence" value="ECO:0007669"/>
    <property type="project" value="TreeGrafter"/>
</dbReference>
<evidence type="ECO:0000256" key="3">
    <source>
        <dbReference type="ARBA" id="ARBA00022741"/>
    </source>
</evidence>
<evidence type="ECO:0000256" key="2">
    <source>
        <dbReference type="ARBA" id="ARBA00022679"/>
    </source>
</evidence>
<keyword evidence="5 6" id="KW-0067">ATP-binding</keyword>
<comment type="similarity">
    <text evidence="7">Belongs to the protein kinase superfamily.</text>
</comment>
<proteinExistence type="inferred from homology"/>
<dbReference type="GO" id="GO:0005524">
    <property type="term" value="F:ATP binding"/>
    <property type="evidence" value="ECO:0007669"/>
    <property type="project" value="UniProtKB-UniRule"/>
</dbReference>
<keyword evidence="4" id="KW-0418">Kinase</keyword>
<dbReference type="InterPro" id="IPR017441">
    <property type="entry name" value="Protein_kinase_ATP_BS"/>
</dbReference>
<dbReference type="InterPro" id="IPR000961">
    <property type="entry name" value="AGC-kinase_C"/>
</dbReference>
<dbReference type="FunFam" id="1.10.510.10:FF:000005">
    <property type="entry name" value="cAMP-dependent protein kinase catalytic subunit alpha"/>
    <property type="match status" value="1"/>
</dbReference>
<dbReference type="PROSITE" id="PS50011">
    <property type="entry name" value="PROTEIN_KINASE_DOM"/>
    <property type="match status" value="1"/>
</dbReference>
<dbReference type="OrthoDB" id="63267at2759"/>
<dbReference type="InterPro" id="IPR008271">
    <property type="entry name" value="Ser/Thr_kinase_AS"/>
</dbReference>
<keyword evidence="1 7" id="KW-0723">Serine/threonine-protein kinase</keyword>
<dbReference type="SMART" id="SM00220">
    <property type="entry name" value="S_TKc"/>
    <property type="match status" value="1"/>
</dbReference>
<reference evidence="10" key="1">
    <citation type="submission" date="2021-01" db="EMBL/GenBank/DDBJ databases">
        <authorList>
            <consortium name="Genoscope - CEA"/>
            <person name="William W."/>
        </authorList>
    </citation>
    <scope>NUCLEOTIDE SEQUENCE</scope>
</reference>
<dbReference type="EMBL" id="CAJJDN010000039">
    <property type="protein sequence ID" value="CAD8079454.1"/>
    <property type="molecule type" value="Genomic_DNA"/>
</dbReference>
<dbReference type="FunFam" id="3.30.200.20:FF:000042">
    <property type="entry name" value="Aurora kinase A"/>
    <property type="match status" value="1"/>
</dbReference>
<evidence type="ECO:0000259" key="9">
    <source>
        <dbReference type="PROSITE" id="PS51285"/>
    </source>
</evidence>
<dbReference type="PROSITE" id="PS00107">
    <property type="entry name" value="PROTEIN_KINASE_ATP"/>
    <property type="match status" value="1"/>
</dbReference>
<evidence type="ECO:0000313" key="10">
    <source>
        <dbReference type="EMBL" id="CAD8079454.1"/>
    </source>
</evidence>
<name>A0A8S1MX43_9CILI</name>
<dbReference type="GO" id="GO:0004691">
    <property type="term" value="F:cAMP-dependent protein kinase activity"/>
    <property type="evidence" value="ECO:0007669"/>
    <property type="project" value="TreeGrafter"/>
</dbReference>
<dbReference type="Proteomes" id="UP000692954">
    <property type="component" value="Unassembled WGS sequence"/>
</dbReference>
<dbReference type="CDD" id="cd05580">
    <property type="entry name" value="STKc_PKA_like"/>
    <property type="match status" value="1"/>
</dbReference>
<keyword evidence="11" id="KW-1185">Reference proteome</keyword>
<evidence type="ECO:0000256" key="1">
    <source>
        <dbReference type="ARBA" id="ARBA00022527"/>
    </source>
</evidence>
<dbReference type="PROSITE" id="PS51285">
    <property type="entry name" value="AGC_KINASE_CTER"/>
    <property type="match status" value="1"/>
</dbReference>
<evidence type="ECO:0000313" key="11">
    <source>
        <dbReference type="Proteomes" id="UP000692954"/>
    </source>
</evidence>
<feature type="domain" description="Protein kinase" evidence="8">
    <location>
        <begin position="93"/>
        <end position="351"/>
    </location>
</feature>
<sequence length="405" mass="47685">MQMSESEFLADLKQRLDYLKKQELMGVDIHERNLESSYCESEIDPELDSIFTKQGLIKKKQQQQIQNQNQISMKLKMLKNTKINFKELKIQDFEILSTLGTGTFGRVRQAKIKCDPENKVYALKILKKTEVVRLNQVEHIKSEKDILTFIEHPFIVKMKTSFQDQFYIYMLFEYIQGGELFSRLRKEGRFANDVCLFYATEILTAIIYMHKMQIIYRDLKPENLLIAKDGHVKITDFGFAKKIGNGKTYTLCGTPEYLAPEIIKGSKVGYGKSVDQWAYGILLFEMLSGYPPFYDNEPIGIYKKILSGLIEFPKFFDNKVKDLIRKLLNPEIQNRLGFNDNGESIKKHKWFRGVDWARVENRQIPPPWIPYLRSEDDVFWFEKYPDSNDPPKQLPRELQHMFDDF</sequence>
<comment type="caution">
    <text evidence="10">The sequence shown here is derived from an EMBL/GenBank/DDBJ whole genome shotgun (WGS) entry which is preliminary data.</text>
</comment>
<evidence type="ECO:0000259" key="8">
    <source>
        <dbReference type="PROSITE" id="PS50011"/>
    </source>
</evidence>
<evidence type="ECO:0000256" key="7">
    <source>
        <dbReference type="RuleBase" id="RU000304"/>
    </source>
</evidence>
<dbReference type="InterPro" id="IPR000719">
    <property type="entry name" value="Prot_kinase_dom"/>
</dbReference>
<dbReference type="SMART" id="SM00133">
    <property type="entry name" value="S_TK_X"/>
    <property type="match status" value="1"/>
</dbReference>
<dbReference type="AlphaFoldDB" id="A0A8S1MX43"/>
<accession>A0A8S1MX43</accession>
<evidence type="ECO:0000256" key="4">
    <source>
        <dbReference type="ARBA" id="ARBA00022777"/>
    </source>
</evidence>
<keyword evidence="3 6" id="KW-0547">Nucleotide-binding</keyword>
<feature type="binding site" evidence="6">
    <location>
        <position position="124"/>
    </location>
    <ligand>
        <name>ATP</name>
        <dbReference type="ChEBI" id="CHEBI:30616"/>
    </ligand>
</feature>
<evidence type="ECO:0000256" key="5">
    <source>
        <dbReference type="ARBA" id="ARBA00022840"/>
    </source>
</evidence>
<evidence type="ECO:0000256" key="6">
    <source>
        <dbReference type="PROSITE-ProRule" id="PRU10141"/>
    </source>
</evidence>